<evidence type="ECO:0000313" key="1">
    <source>
        <dbReference type="EMBL" id="AND67849.1"/>
    </source>
</evidence>
<protein>
    <submittedName>
        <fullName evidence="1">Uncharacterized protein</fullName>
    </submittedName>
</protein>
<dbReference type="PATRIC" id="fig|445710.3.peg.394"/>
<dbReference type="Gene3D" id="1.10.287.2500">
    <property type="match status" value="1"/>
</dbReference>
<proteinExistence type="predicted"/>
<dbReference type="KEGG" id="dtx:ATSB10_03950"/>
<accession>A0A169GP50</accession>
<dbReference type="InterPro" id="IPR049070">
    <property type="entry name" value="T6SS_Tsi2-like"/>
</dbReference>
<dbReference type="RefSeq" id="WP_063670177.1">
    <property type="nucleotide sequence ID" value="NZ_CP014841.1"/>
</dbReference>
<reference evidence="1 2" key="1">
    <citation type="submission" date="2016-02" db="EMBL/GenBank/DDBJ databases">
        <title>Complete genome sequencing and analysis of ATSB10, Dyella thiooxydans isolated from rhizosphere soil of sunflower (Helianthus annuus L.).</title>
        <authorList>
            <person name="Lee Y."/>
            <person name="Hwangbo K."/>
            <person name="Chung H."/>
            <person name="Yoo J."/>
            <person name="Kim K.Y."/>
            <person name="Sa T.M."/>
            <person name="Um Y."/>
            <person name="Madhaiyan M."/>
        </authorList>
    </citation>
    <scope>NUCLEOTIDE SEQUENCE [LARGE SCALE GENOMIC DNA]</scope>
    <source>
        <strain evidence="1 2">ATSB10</strain>
    </source>
</reference>
<organism evidence="1 2">
    <name type="scientific">Dyella thiooxydans</name>
    <dbReference type="NCBI Taxonomy" id="445710"/>
    <lineage>
        <taxon>Bacteria</taxon>
        <taxon>Pseudomonadati</taxon>
        <taxon>Pseudomonadota</taxon>
        <taxon>Gammaproteobacteria</taxon>
        <taxon>Lysobacterales</taxon>
        <taxon>Rhodanobacteraceae</taxon>
        <taxon>Dyella</taxon>
    </lineage>
</organism>
<sequence length="76" mass="8308">MAQVDGQTLLMAVQAVRAQIRLLSEEVNRAGDDDDLTDREDLLAGYVRAADALRVAYEAEERDSSNLPPYDLLASG</sequence>
<dbReference type="Pfam" id="PF21643">
    <property type="entry name" value="T6SS_Tsi2-like"/>
    <property type="match status" value="1"/>
</dbReference>
<dbReference type="InterPro" id="IPR053756">
    <property type="entry name" value="Toxin_immunity_effector"/>
</dbReference>
<dbReference type="EMBL" id="CP014841">
    <property type="protein sequence ID" value="AND67849.1"/>
    <property type="molecule type" value="Genomic_DNA"/>
</dbReference>
<evidence type="ECO:0000313" key="2">
    <source>
        <dbReference type="Proteomes" id="UP000077255"/>
    </source>
</evidence>
<dbReference type="Proteomes" id="UP000077255">
    <property type="component" value="Chromosome"/>
</dbReference>
<dbReference type="AlphaFoldDB" id="A0A169GP50"/>
<dbReference type="OrthoDB" id="7867174at2"/>
<name>A0A169GP50_9GAMM</name>
<keyword evidence="2" id="KW-1185">Reference proteome</keyword>
<gene>
    <name evidence="1" type="ORF">ATSB10_03950</name>
</gene>